<name>A0A9Q1J852_SYNKA</name>
<organism evidence="1 2">
    <name type="scientific">Synaphobranchus kaupii</name>
    <name type="common">Kaup's arrowtooth eel</name>
    <dbReference type="NCBI Taxonomy" id="118154"/>
    <lineage>
        <taxon>Eukaryota</taxon>
        <taxon>Metazoa</taxon>
        <taxon>Chordata</taxon>
        <taxon>Craniata</taxon>
        <taxon>Vertebrata</taxon>
        <taxon>Euteleostomi</taxon>
        <taxon>Actinopterygii</taxon>
        <taxon>Neopterygii</taxon>
        <taxon>Teleostei</taxon>
        <taxon>Anguilliformes</taxon>
        <taxon>Synaphobranchidae</taxon>
        <taxon>Synaphobranchus</taxon>
    </lineage>
</organism>
<dbReference type="AlphaFoldDB" id="A0A9Q1J852"/>
<reference evidence="1" key="1">
    <citation type="journal article" date="2023" name="Science">
        <title>Genome structures resolve the early diversification of teleost fishes.</title>
        <authorList>
            <person name="Parey E."/>
            <person name="Louis A."/>
            <person name="Montfort J."/>
            <person name="Bouchez O."/>
            <person name="Roques C."/>
            <person name="Iampietro C."/>
            <person name="Lluch J."/>
            <person name="Castinel A."/>
            <person name="Donnadieu C."/>
            <person name="Desvignes T."/>
            <person name="Floi Bucao C."/>
            <person name="Jouanno E."/>
            <person name="Wen M."/>
            <person name="Mejri S."/>
            <person name="Dirks R."/>
            <person name="Jansen H."/>
            <person name="Henkel C."/>
            <person name="Chen W.J."/>
            <person name="Zahm M."/>
            <person name="Cabau C."/>
            <person name="Klopp C."/>
            <person name="Thompson A.W."/>
            <person name="Robinson-Rechavi M."/>
            <person name="Braasch I."/>
            <person name="Lecointre G."/>
            <person name="Bobe J."/>
            <person name="Postlethwait J.H."/>
            <person name="Berthelot C."/>
            <person name="Roest Crollius H."/>
            <person name="Guiguen Y."/>
        </authorList>
    </citation>
    <scope>NUCLEOTIDE SEQUENCE</scope>
    <source>
        <strain evidence="1">WJC10195</strain>
    </source>
</reference>
<keyword evidence="2" id="KW-1185">Reference proteome</keyword>
<accession>A0A9Q1J852</accession>
<protein>
    <submittedName>
        <fullName evidence="1">Uncharacterized protein</fullName>
    </submittedName>
</protein>
<sequence>MSSPSAAGRFFFWRASVSVTEKRVRRLDGKHGSPQRKVYRGAAVRWPMGGVFEQCSTPSLARASGPGRDGGRMWVTPRCGAVAPGLLCRADGAAL</sequence>
<dbReference type="EMBL" id="JAINUF010000003">
    <property type="protein sequence ID" value="KAJ8371134.1"/>
    <property type="molecule type" value="Genomic_DNA"/>
</dbReference>
<evidence type="ECO:0000313" key="1">
    <source>
        <dbReference type="EMBL" id="KAJ8371134.1"/>
    </source>
</evidence>
<dbReference type="Proteomes" id="UP001152622">
    <property type="component" value="Chromosome 3"/>
</dbReference>
<comment type="caution">
    <text evidence="1">The sequence shown here is derived from an EMBL/GenBank/DDBJ whole genome shotgun (WGS) entry which is preliminary data.</text>
</comment>
<proteinExistence type="predicted"/>
<gene>
    <name evidence="1" type="ORF">SKAU_G00111620</name>
</gene>
<evidence type="ECO:0000313" key="2">
    <source>
        <dbReference type="Proteomes" id="UP001152622"/>
    </source>
</evidence>